<dbReference type="InterPro" id="IPR006995">
    <property type="entry name" value="ATP_synth_F0_jsu"/>
</dbReference>
<keyword evidence="2" id="KW-0472">Membrane</keyword>
<dbReference type="HOGENOM" id="CLU_174950_0_0_1"/>
<dbReference type="Pfam" id="PF04911">
    <property type="entry name" value="ATP-synt_J"/>
    <property type="match status" value="2"/>
</dbReference>
<keyword evidence="4" id="KW-1185">Reference proteome</keyword>
<dbReference type="PANTHER" id="PTHR28060:SF1">
    <property type="entry name" value="ATP SYNTHASE SUBUNIT J, MITOCHONDRIAL"/>
    <property type="match status" value="1"/>
</dbReference>
<dbReference type="AlphaFoldDB" id="W9CTK3"/>
<keyword evidence="2" id="KW-0812">Transmembrane</keyword>
<evidence type="ECO:0000313" key="4">
    <source>
        <dbReference type="Proteomes" id="UP000019487"/>
    </source>
</evidence>
<accession>W9CTK3</accession>
<comment type="caution">
    <text evidence="3">The sequence shown here is derived from an EMBL/GenBank/DDBJ whole genome shotgun (WGS) entry which is preliminary data.</text>
</comment>
<dbReference type="STRING" id="1432307.W9CTK3"/>
<dbReference type="GO" id="GO:0046933">
    <property type="term" value="F:proton-transporting ATP synthase activity, rotational mechanism"/>
    <property type="evidence" value="ECO:0007669"/>
    <property type="project" value="TreeGrafter"/>
</dbReference>
<dbReference type="GO" id="GO:0045259">
    <property type="term" value="C:proton-transporting ATP synthase complex"/>
    <property type="evidence" value="ECO:0007669"/>
    <property type="project" value="InterPro"/>
</dbReference>
<evidence type="ECO:0000256" key="2">
    <source>
        <dbReference type="SAM" id="Phobius"/>
    </source>
</evidence>
<feature type="region of interest" description="Disordered" evidence="1">
    <location>
        <begin position="53"/>
        <end position="73"/>
    </location>
</feature>
<name>W9CTK3_SCLBF</name>
<gene>
    <name evidence="3" type="ORF">SBOR_0131</name>
</gene>
<dbReference type="PANTHER" id="PTHR28060">
    <property type="entry name" value="ATP SYNTHASE SUBUNIT J, MITOCHONDRIAL"/>
    <property type="match status" value="1"/>
</dbReference>
<organism evidence="3 4">
    <name type="scientific">Sclerotinia borealis (strain F-4128)</name>
    <dbReference type="NCBI Taxonomy" id="1432307"/>
    <lineage>
        <taxon>Eukaryota</taxon>
        <taxon>Fungi</taxon>
        <taxon>Dikarya</taxon>
        <taxon>Ascomycota</taxon>
        <taxon>Pezizomycotina</taxon>
        <taxon>Leotiomycetes</taxon>
        <taxon>Helotiales</taxon>
        <taxon>Sclerotiniaceae</taxon>
        <taxon>Sclerotinia</taxon>
    </lineage>
</organism>
<dbReference type="EMBL" id="AYSA01000005">
    <property type="protein sequence ID" value="ESZ99468.1"/>
    <property type="molecule type" value="Genomic_DNA"/>
</dbReference>
<reference evidence="3 4" key="1">
    <citation type="journal article" date="2014" name="Genome Announc.">
        <title>Draft genome sequence of Sclerotinia borealis, a psychrophilic plant pathogenic fungus.</title>
        <authorList>
            <person name="Mardanov A.V."/>
            <person name="Beletsky A.V."/>
            <person name="Kadnikov V.V."/>
            <person name="Ignatov A.N."/>
            <person name="Ravin N.V."/>
        </authorList>
    </citation>
    <scope>NUCLEOTIDE SEQUENCE [LARGE SCALE GENOMIC DNA]</scope>
    <source>
        <strain evidence="4">F-4157</strain>
    </source>
</reference>
<evidence type="ECO:0000256" key="1">
    <source>
        <dbReference type="SAM" id="MobiDB-lite"/>
    </source>
</evidence>
<dbReference type="OrthoDB" id="5520611at2759"/>
<dbReference type="Proteomes" id="UP000019487">
    <property type="component" value="Unassembled WGS sequence"/>
</dbReference>
<keyword evidence="2" id="KW-1133">Transmembrane helix</keyword>
<feature type="transmembrane region" description="Helical" evidence="2">
    <location>
        <begin position="20"/>
        <end position="42"/>
    </location>
</feature>
<protein>
    <submittedName>
        <fullName evidence="3">Putative mitochondrial F1F0 ATP synthase subunit Atp18</fullName>
    </submittedName>
</protein>
<proteinExistence type="predicted"/>
<evidence type="ECO:0000313" key="3">
    <source>
        <dbReference type="EMBL" id="ESZ99468.1"/>
    </source>
</evidence>
<sequence>MSWLGKKFPAPIAKPMAPFFIAVSELWADISWGLGIIVMYGVNSAATAMANSEEFKNDPRNPNAKTPKQADKH</sequence>